<dbReference type="EMBL" id="CM023477">
    <property type="protein sequence ID" value="KAH7938496.1"/>
    <property type="molecule type" value="Genomic_DNA"/>
</dbReference>
<organism evidence="1 2">
    <name type="scientific">Dermacentor silvarum</name>
    <name type="common">Tick</name>
    <dbReference type="NCBI Taxonomy" id="543639"/>
    <lineage>
        <taxon>Eukaryota</taxon>
        <taxon>Metazoa</taxon>
        <taxon>Ecdysozoa</taxon>
        <taxon>Arthropoda</taxon>
        <taxon>Chelicerata</taxon>
        <taxon>Arachnida</taxon>
        <taxon>Acari</taxon>
        <taxon>Parasitiformes</taxon>
        <taxon>Ixodida</taxon>
        <taxon>Ixodoidea</taxon>
        <taxon>Ixodidae</taxon>
        <taxon>Rhipicephalinae</taxon>
        <taxon>Dermacentor</taxon>
    </lineage>
</organism>
<sequence>MNAAVLRDKLAAGKLKLVSKQVKKSQVWKHFLEVVDVHTLSPVGHVQCKSCKAFFAYDGGKTGTSHLNRHKCKAADDTAAITSFFTETKPQVSSTVKGNLTTACVKWCAKDMRPFDVVCDDGFLKVADELIAVGAKYGSISARTVIPHPTTVSRRVSEVVNELREAVMPEIHSAMKEGRCSMTLDMWTDDYKKVAYITATAHYVSVKWELRSLVLFTSDFPPERKTGENIRKEVVRRSAKLRIDEGMLSNVVFVTDQGANMISALRPYARMSCCAHVLNTVLRNAFDDGYLAEELPDLLEQLKKVKAVVTLLKQSGLTSQLPHGVCQEICTRWNSKLAMIKSVLTQYDAIENLLNSRGNLLLEDVNKALLTEVVEFLEPFKEASDKLEQDKVVTLPLVLMYYTKLKKHLTAASTDSPEVCKLKSRTLEFLQTKMQIGELHKIATFLWPPFRHLRVLEEQERKIVHDRVRELLIDVHLRFPQRETSTDQPDNGPPAKRTFLDEFKEWHDAVETQPADSELDSYLRDSDSCEDIEKLLEWWEGQCSKYRGLSFLARKVLCIPSTSASSERNFSAAGYVLQERRTCLKPESLDNLLFLHKNM</sequence>
<accession>A0ACB8CC88</accession>
<dbReference type="Proteomes" id="UP000821865">
    <property type="component" value="Chromosome 8"/>
</dbReference>
<reference evidence="1" key="1">
    <citation type="submission" date="2020-05" db="EMBL/GenBank/DDBJ databases">
        <title>Large-scale comparative analyses of tick genomes elucidate their genetic diversity and vector capacities.</title>
        <authorList>
            <person name="Jia N."/>
            <person name="Wang J."/>
            <person name="Shi W."/>
            <person name="Du L."/>
            <person name="Sun Y."/>
            <person name="Zhan W."/>
            <person name="Jiang J."/>
            <person name="Wang Q."/>
            <person name="Zhang B."/>
            <person name="Ji P."/>
            <person name="Sakyi L.B."/>
            <person name="Cui X."/>
            <person name="Yuan T."/>
            <person name="Jiang B."/>
            <person name="Yang W."/>
            <person name="Lam T.T.-Y."/>
            <person name="Chang Q."/>
            <person name="Ding S."/>
            <person name="Wang X."/>
            <person name="Zhu J."/>
            <person name="Ruan X."/>
            <person name="Zhao L."/>
            <person name="Wei J."/>
            <person name="Que T."/>
            <person name="Du C."/>
            <person name="Cheng J."/>
            <person name="Dai P."/>
            <person name="Han X."/>
            <person name="Huang E."/>
            <person name="Gao Y."/>
            <person name="Liu J."/>
            <person name="Shao H."/>
            <person name="Ye R."/>
            <person name="Li L."/>
            <person name="Wei W."/>
            <person name="Wang X."/>
            <person name="Wang C."/>
            <person name="Yang T."/>
            <person name="Huo Q."/>
            <person name="Li W."/>
            <person name="Guo W."/>
            <person name="Chen H."/>
            <person name="Zhou L."/>
            <person name="Ni X."/>
            <person name="Tian J."/>
            <person name="Zhou Y."/>
            <person name="Sheng Y."/>
            <person name="Liu T."/>
            <person name="Pan Y."/>
            <person name="Xia L."/>
            <person name="Li J."/>
            <person name="Zhao F."/>
            <person name="Cao W."/>
        </authorList>
    </citation>
    <scope>NUCLEOTIDE SEQUENCE</scope>
    <source>
        <strain evidence="1">Dsil-2018</strain>
    </source>
</reference>
<evidence type="ECO:0000313" key="1">
    <source>
        <dbReference type="EMBL" id="KAH7938496.1"/>
    </source>
</evidence>
<name>A0ACB8CC88_DERSI</name>
<proteinExistence type="predicted"/>
<protein>
    <submittedName>
        <fullName evidence="1">Uncharacterized protein</fullName>
    </submittedName>
</protein>
<keyword evidence="2" id="KW-1185">Reference proteome</keyword>
<comment type="caution">
    <text evidence="1">The sequence shown here is derived from an EMBL/GenBank/DDBJ whole genome shotgun (WGS) entry which is preliminary data.</text>
</comment>
<evidence type="ECO:0000313" key="2">
    <source>
        <dbReference type="Proteomes" id="UP000821865"/>
    </source>
</evidence>
<gene>
    <name evidence="1" type="ORF">HPB49_024693</name>
</gene>